<keyword evidence="8" id="KW-1185">Reference proteome</keyword>
<comment type="similarity">
    <text evidence="1">Belongs to the bacterial ribosomal protein bL27 family.</text>
</comment>
<feature type="transmembrane region" description="Helical" evidence="6">
    <location>
        <begin position="271"/>
        <end position="295"/>
    </location>
</feature>
<evidence type="ECO:0000256" key="6">
    <source>
        <dbReference type="SAM" id="Phobius"/>
    </source>
</evidence>
<dbReference type="PROSITE" id="PS00831">
    <property type="entry name" value="RIBOSOMAL_L27"/>
    <property type="match status" value="1"/>
</dbReference>
<name>A0A9N9BWZ4_9GLOM</name>
<evidence type="ECO:0000313" key="7">
    <source>
        <dbReference type="EMBL" id="CAG8582711.1"/>
    </source>
</evidence>
<dbReference type="InterPro" id="IPR018261">
    <property type="entry name" value="Ribosomal_bL27_CS"/>
</dbReference>
<dbReference type="InterPro" id="IPR001684">
    <property type="entry name" value="Ribosomal_bL27"/>
</dbReference>
<reference evidence="7" key="1">
    <citation type="submission" date="2021-06" db="EMBL/GenBank/DDBJ databases">
        <authorList>
            <person name="Kallberg Y."/>
            <person name="Tangrot J."/>
            <person name="Rosling A."/>
        </authorList>
    </citation>
    <scope>NUCLEOTIDE SEQUENCE</scope>
    <source>
        <strain evidence="7">AZ414A</strain>
    </source>
</reference>
<dbReference type="Proteomes" id="UP000789706">
    <property type="component" value="Unassembled WGS sequence"/>
</dbReference>
<dbReference type="EMBL" id="CAJVPK010001342">
    <property type="protein sequence ID" value="CAG8582711.1"/>
    <property type="molecule type" value="Genomic_DNA"/>
</dbReference>
<feature type="compositionally biased region" description="Low complexity" evidence="5">
    <location>
        <begin position="339"/>
        <end position="349"/>
    </location>
</feature>
<feature type="region of interest" description="Disordered" evidence="5">
    <location>
        <begin position="336"/>
        <end position="401"/>
    </location>
</feature>
<keyword evidence="6" id="KW-1133">Transmembrane helix</keyword>
<keyword evidence="6" id="KW-0812">Transmembrane</keyword>
<evidence type="ECO:0000256" key="4">
    <source>
        <dbReference type="ARBA" id="ARBA00035267"/>
    </source>
</evidence>
<dbReference type="GO" id="GO:0006412">
    <property type="term" value="P:translation"/>
    <property type="evidence" value="ECO:0007669"/>
    <property type="project" value="InterPro"/>
</dbReference>
<dbReference type="GO" id="GO:0003735">
    <property type="term" value="F:structural constituent of ribosome"/>
    <property type="evidence" value="ECO:0007669"/>
    <property type="project" value="InterPro"/>
</dbReference>
<dbReference type="PRINTS" id="PR00063">
    <property type="entry name" value="RIBOSOMALL27"/>
</dbReference>
<dbReference type="SUPFAM" id="SSF110324">
    <property type="entry name" value="Ribosomal L27 protein-like"/>
    <property type="match status" value="1"/>
</dbReference>
<dbReference type="Gene3D" id="2.40.50.100">
    <property type="match status" value="1"/>
</dbReference>
<dbReference type="NCBIfam" id="TIGR00062">
    <property type="entry name" value="L27"/>
    <property type="match status" value="1"/>
</dbReference>
<keyword evidence="3" id="KW-0687">Ribonucleoprotein</keyword>
<dbReference type="GO" id="GO:0005762">
    <property type="term" value="C:mitochondrial large ribosomal subunit"/>
    <property type="evidence" value="ECO:0007669"/>
    <property type="project" value="TreeGrafter"/>
</dbReference>
<dbReference type="AlphaFoldDB" id="A0A9N9BWZ4"/>
<protein>
    <recommendedName>
        <fullName evidence="4">Large ribosomal subunit protein bL27m</fullName>
    </recommendedName>
</protein>
<dbReference type="OrthoDB" id="1867012at2759"/>
<proteinExistence type="inferred from homology"/>
<dbReference type="PANTHER" id="PTHR15893:SF0">
    <property type="entry name" value="LARGE RIBOSOMAL SUBUNIT PROTEIN BL27M"/>
    <property type="match status" value="1"/>
</dbReference>
<comment type="caution">
    <text evidence="7">The sequence shown here is derived from an EMBL/GenBank/DDBJ whole genome shotgun (WGS) entry which is preliminary data.</text>
</comment>
<dbReference type="PANTHER" id="PTHR15893">
    <property type="entry name" value="RIBOSOMAL PROTEIN L27"/>
    <property type="match status" value="1"/>
</dbReference>
<dbReference type="Pfam" id="PF01016">
    <property type="entry name" value="Ribosomal_L27"/>
    <property type="match status" value="1"/>
</dbReference>
<gene>
    <name evidence="7" type="ORF">DEBURN_LOCUS8651</name>
</gene>
<evidence type="ECO:0000256" key="5">
    <source>
        <dbReference type="SAM" id="MobiDB-lite"/>
    </source>
</evidence>
<feature type="compositionally biased region" description="Basic and acidic residues" evidence="5">
    <location>
        <begin position="365"/>
        <end position="383"/>
    </location>
</feature>
<sequence>MKKVSSLSPSTIFWGGLFRPHIKQNLFFLSSSFDFKALLLFEYQQGGSTHNARDSPGKRLGVKKFGAERVVPGNIIVRQRGKKFWPGENVYMGKDFTIHAEVPGWVQFYDHPTRHNKRCVGVVLHKDDKLPYPKTQPRKRLFDLINLNDYYDEKERLKEKAIERIERERRRGALVTLEIRDNIIILKATKFTKIFSIKTTETTITSTPSTHSIPTTQIFSIENTLLSSYPTNSIINSPTINPTIDSATINPTINPIVNNDNNNIQKNDTNYIILLTIISSILGIALIGSFFVCLFRKKRLHKFIKLVSRKLDGNDGNVGSTSGDVRHITFINDKDDLSSESSKSISDIKNGNIKSSTSTENNIINDKKTNNASDNDKKTEKNNPTKIKKLHLKHPPKSQKQLANGQVINLKLDEYIHQTQLNPLSVYDYFEWIPFNRIIDQKFTTNGGFVSHLMRCYGITQDPKKPDTYTLVMPWAKDGDLSVLPLMLKQNIRVLKDTPKAIISLWKVMTLS</sequence>
<evidence type="ECO:0000313" key="8">
    <source>
        <dbReference type="Proteomes" id="UP000789706"/>
    </source>
</evidence>
<evidence type="ECO:0000256" key="1">
    <source>
        <dbReference type="ARBA" id="ARBA00010797"/>
    </source>
</evidence>
<accession>A0A9N9BWZ4</accession>
<evidence type="ECO:0000256" key="2">
    <source>
        <dbReference type="ARBA" id="ARBA00022980"/>
    </source>
</evidence>
<feature type="compositionally biased region" description="Polar residues" evidence="5">
    <location>
        <begin position="352"/>
        <end position="364"/>
    </location>
</feature>
<keyword evidence="6" id="KW-0472">Membrane</keyword>
<evidence type="ECO:0000256" key="3">
    <source>
        <dbReference type="ARBA" id="ARBA00023274"/>
    </source>
</evidence>
<keyword evidence="2" id="KW-0689">Ribosomal protein</keyword>
<feature type="compositionally biased region" description="Basic residues" evidence="5">
    <location>
        <begin position="386"/>
        <end position="397"/>
    </location>
</feature>
<organism evidence="7 8">
    <name type="scientific">Diversispora eburnea</name>
    <dbReference type="NCBI Taxonomy" id="1213867"/>
    <lineage>
        <taxon>Eukaryota</taxon>
        <taxon>Fungi</taxon>
        <taxon>Fungi incertae sedis</taxon>
        <taxon>Mucoromycota</taxon>
        <taxon>Glomeromycotina</taxon>
        <taxon>Glomeromycetes</taxon>
        <taxon>Diversisporales</taxon>
        <taxon>Diversisporaceae</taxon>
        <taxon>Diversispora</taxon>
    </lineage>
</organism>